<evidence type="ECO:0000313" key="3">
    <source>
        <dbReference type="Proteomes" id="UP001148018"/>
    </source>
</evidence>
<name>A0A9Q0DXM2_9TELE</name>
<evidence type="ECO:0000256" key="1">
    <source>
        <dbReference type="SAM" id="MobiDB-lite"/>
    </source>
</evidence>
<proteinExistence type="predicted"/>
<dbReference type="EMBL" id="JANIIK010000110">
    <property type="protein sequence ID" value="KAJ3596820.1"/>
    <property type="molecule type" value="Genomic_DNA"/>
</dbReference>
<dbReference type="OrthoDB" id="1924787at2759"/>
<keyword evidence="3" id="KW-1185">Reference proteome</keyword>
<protein>
    <submittedName>
        <fullName evidence="2">Uncharacterized protein</fullName>
    </submittedName>
</protein>
<dbReference type="Proteomes" id="UP001148018">
    <property type="component" value="Unassembled WGS sequence"/>
</dbReference>
<reference evidence="2" key="1">
    <citation type="submission" date="2022-07" db="EMBL/GenBank/DDBJ databases">
        <title>Chromosome-level genome of Muraenolepis orangiensis.</title>
        <authorList>
            <person name="Kim J."/>
        </authorList>
    </citation>
    <scope>NUCLEOTIDE SEQUENCE</scope>
    <source>
        <strain evidence="2">KU_S4_2022</strain>
        <tissue evidence="2">Muscle</tissue>
    </source>
</reference>
<organism evidence="2 3">
    <name type="scientific">Muraenolepis orangiensis</name>
    <name type="common">Patagonian moray cod</name>
    <dbReference type="NCBI Taxonomy" id="630683"/>
    <lineage>
        <taxon>Eukaryota</taxon>
        <taxon>Metazoa</taxon>
        <taxon>Chordata</taxon>
        <taxon>Craniata</taxon>
        <taxon>Vertebrata</taxon>
        <taxon>Euteleostomi</taxon>
        <taxon>Actinopterygii</taxon>
        <taxon>Neopterygii</taxon>
        <taxon>Teleostei</taxon>
        <taxon>Neoteleostei</taxon>
        <taxon>Acanthomorphata</taxon>
        <taxon>Zeiogadaria</taxon>
        <taxon>Gadariae</taxon>
        <taxon>Gadiformes</taxon>
        <taxon>Muraenolepidoidei</taxon>
        <taxon>Muraenolepididae</taxon>
        <taxon>Muraenolepis</taxon>
    </lineage>
</organism>
<sequence>MLDFIDEDQVQIRELLSVRYLSEILEPHRLKLLSEDSPAASGPCPSEAMNNDQSDEREREMVYRVKVNLSTVFDGLLVTGLYTSTPVQSAPIPAPAAFGFRAGPDAVSYRDGAEEQRDTDGEEKKDK</sequence>
<evidence type="ECO:0000313" key="2">
    <source>
        <dbReference type="EMBL" id="KAJ3596820.1"/>
    </source>
</evidence>
<accession>A0A9Q0DXM2</accession>
<feature type="compositionally biased region" description="Basic and acidic residues" evidence="1">
    <location>
        <begin position="111"/>
        <end position="127"/>
    </location>
</feature>
<comment type="caution">
    <text evidence="2">The sequence shown here is derived from an EMBL/GenBank/DDBJ whole genome shotgun (WGS) entry which is preliminary data.</text>
</comment>
<feature type="region of interest" description="Disordered" evidence="1">
    <location>
        <begin position="103"/>
        <end position="127"/>
    </location>
</feature>
<feature type="region of interest" description="Disordered" evidence="1">
    <location>
        <begin position="34"/>
        <end position="57"/>
    </location>
</feature>
<gene>
    <name evidence="2" type="ORF">NHX12_003220</name>
</gene>
<dbReference type="AlphaFoldDB" id="A0A9Q0DXM2"/>